<proteinExistence type="predicted"/>
<evidence type="ECO:0000313" key="3">
    <source>
        <dbReference type="Proteomes" id="UP000240493"/>
    </source>
</evidence>
<reference evidence="2 3" key="1">
    <citation type="submission" date="2016-07" db="EMBL/GenBank/DDBJ databases">
        <title>Multiple horizontal gene transfer events from other fungi enriched the ability of initially mycotrophic Trichoderma (Ascomycota) to feed on dead plant biomass.</title>
        <authorList>
            <consortium name="DOE Joint Genome Institute"/>
            <person name="Aerts A."/>
            <person name="Atanasova L."/>
            <person name="Chenthamara K."/>
            <person name="Zhang J."/>
            <person name="Grujic M."/>
            <person name="Henrissat B."/>
            <person name="Kuo A."/>
            <person name="Salamov A."/>
            <person name="Lipzen A."/>
            <person name="Labutti K."/>
            <person name="Barry K."/>
            <person name="Miao Y."/>
            <person name="Rahimi M.J."/>
            <person name="Shen Q."/>
            <person name="Grigoriev I.V."/>
            <person name="Kubicek C.P."/>
            <person name="Druzhinina I.S."/>
        </authorList>
    </citation>
    <scope>NUCLEOTIDE SEQUENCE [LARGE SCALE GENOMIC DNA]</scope>
    <source>
        <strain evidence="2 3">CBS 433.97</strain>
    </source>
</reference>
<organism evidence="2 3">
    <name type="scientific">Trichoderma asperellum (strain ATCC 204424 / CBS 433.97 / NBRC 101777)</name>
    <dbReference type="NCBI Taxonomy" id="1042311"/>
    <lineage>
        <taxon>Eukaryota</taxon>
        <taxon>Fungi</taxon>
        <taxon>Dikarya</taxon>
        <taxon>Ascomycota</taxon>
        <taxon>Pezizomycotina</taxon>
        <taxon>Sordariomycetes</taxon>
        <taxon>Hypocreomycetidae</taxon>
        <taxon>Hypocreales</taxon>
        <taxon>Hypocreaceae</taxon>
        <taxon>Trichoderma</taxon>
    </lineage>
</organism>
<dbReference type="AlphaFoldDB" id="A0A2T3ZMM6"/>
<evidence type="ECO:0000256" key="1">
    <source>
        <dbReference type="SAM" id="MobiDB-lite"/>
    </source>
</evidence>
<gene>
    <name evidence="2" type="ORF">M441DRAFT_41907</name>
</gene>
<sequence length="305" mass="33641">MLLAVPEREDEPINCMRCNARKRLTFEEADSGSDGIAAVFRLLLSGGQDDDAGAVRVEEELLIIFQRHFGFDSSKERERDIQQWVEHQLMGEGEKYCAGGCTGESDVGERVEAYVLVNRQSGVCCMQVFGILSNRGHFKLSSPDSPVRGTVQHSLILCRQQATSGCTQDVLPSRYEEWQAPCPDIEAASPLDAFQVVDRLIVTQVQALLDRRAPDRPEEGFPRIAVGFRLKAAPPPNNLLAVEDKGQQCTVPKQQQPPSAVTRCRGCVLRWASTAELLGTCQPGAAPRASQRPQPGAVDLTRVWR</sequence>
<dbReference type="Proteomes" id="UP000240493">
    <property type="component" value="Unassembled WGS sequence"/>
</dbReference>
<evidence type="ECO:0000313" key="2">
    <source>
        <dbReference type="EMBL" id="PTB46057.1"/>
    </source>
</evidence>
<dbReference type="EMBL" id="KZ679256">
    <property type="protein sequence ID" value="PTB46057.1"/>
    <property type="molecule type" value="Genomic_DNA"/>
</dbReference>
<protein>
    <submittedName>
        <fullName evidence="2">Uncharacterized protein</fullName>
    </submittedName>
</protein>
<name>A0A2T3ZMM6_TRIA4</name>
<accession>A0A2T3ZMM6</accession>
<keyword evidence="3" id="KW-1185">Reference proteome</keyword>
<feature type="region of interest" description="Disordered" evidence="1">
    <location>
        <begin position="283"/>
        <end position="305"/>
    </location>
</feature>